<comment type="caution">
    <text evidence="3">The sequence shown here is derived from an EMBL/GenBank/DDBJ whole genome shotgun (WGS) entry which is preliminary data.</text>
</comment>
<dbReference type="InterPro" id="IPR011251">
    <property type="entry name" value="Luciferase-like_dom"/>
</dbReference>
<dbReference type="EMBL" id="BMMP01000005">
    <property type="protein sequence ID" value="GGO47207.1"/>
    <property type="molecule type" value="Genomic_DNA"/>
</dbReference>
<dbReference type="Gene3D" id="3.20.20.30">
    <property type="entry name" value="Luciferase-like domain"/>
    <property type="match status" value="1"/>
</dbReference>
<evidence type="ECO:0000259" key="2">
    <source>
        <dbReference type="Pfam" id="PF00296"/>
    </source>
</evidence>
<dbReference type="Pfam" id="PF00296">
    <property type="entry name" value="Bac_luciferase"/>
    <property type="match status" value="1"/>
</dbReference>
<keyword evidence="1" id="KW-0560">Oxidoreductase</keyword>
<dbReference type="InterPro" id="IPR036661">
    <property type="entry name" value="Luciferase-like_sf"/>
</dbReference>
<keyword evidence="4" id="KW-1185">Reference proteome</keyword>
<dbReference type="SUPFAM" id="SSF51679">
    <property type="entry name" value="Bacterial luciferase-like"/>
    <property type="match status" value="1"/>
</dbReference>
<reference evidence="4" key="1">
    <citation type="journal article" date="2019" name="Int. J. Syst. Evol. Microbiol.">
        <title>The Global Catalogue of Microorganisms (GCM) 10K type strain sequencing project: providing services to taxonomists for standard genome sequencing and annotation.</title>
        <authorList>
            <consortium name="The Broad Institute Genomics Platform"/>
            <consortium name="The Broad Institute Genome Sequencing Center for Infectious Disease"/>
            <person name="Wu L."/>
            <person name="Ma J."/>
        </authorList>
    </citation>
    <scope>NUCLEOTIDE SEQUENCE [LARGE SCALE GENOMIC DNA]</scope>
    <source>
        <strain evidence="4">CGMCC 4.7178</strain>
    </source>
</reference>
<name>A0ABQ2M5Y1_9ACTN</name>
<evidence type="ECO:0000313" key="3">
    <source>
        <dbReference type="EMBL" id="GGO47207.1"/>
    </source>
</evidence>
<dbReference type="InterPro" id="IPR050564">
    <property type="entry name" value="F420-G6PD/mer"/>
</dbReference>
<dbReference type="PANTHER" id="PTHR43244:SF1">
    <property type="entry name" value="5,10-METHYLENETETRAHYDROMETHANOPTERIN REDUCTASE"/>
    <property type="match status" value="1"/>
</dbReference>
<dbReference type="CDD" id="cd01097">
    <property type="entry name" value="Tetrahydromethanopterin_reductase"/>
    <property type="match status" value="1"/>
</dbReference>
<feature type="domain" description="Luciferase-like" evidence="2">
    <location>
        <begin position="40"/>
        <end position="290"/>
    </location>
</feature>
<organism evidence="3 4">
    <name type="scientific">Streptomyces daqingensis</name>
    <dbReference type="NCBI Taxonomy" id="1472640"/>
    <lineage>
        <taxon>Bacteria</taxon>
        <taxon>Bacillati</taxon>
        <taxon>Actinomycetota</taxon>
        <taxon>Actinomycetes</taxon>
        <taxon>Kitasatosporales</taxon>
        <taxon>Streptomycetaceae</taxon>
        <taxon>Streptomyces</taxon>
    </lineage>
</organism>
<gene>
    <name evidence="3" type="ORF">GCM10012287_19330</name>
</gene>
<evidence type="ECO:0000313" key="4">
    <source>
        <dbReference type="Proteomes" id="UP000631535"/>
    </source>
</evidence>
<evidence type="ECO:0000256" key="1">
    <source>
        <dbReference type="ARBA" id="ARBA00023002"/>
    </source>
</evidence>
<dbReference type="PANTHER" id="PTHR43244">
    <property type="match status" value="1"/>
</dbReference>
<dbReference type="RefSeq" id="WP_189036681.1">
    <property type="nucleotide sequence ID" value="NZ_BMMP01000005.1"/>
</dbReference>
<dbReference type="Proteomes" id="UP000631535">
    <property type="component" value="Unassembled WGS sequence"/>
</dbReference>
<accession>A0ABQ2M5Y1</accession>
<proteinExistence type="predicted"/>
<protein>
    <recommendedName>
        <fullName evidence="2">Luciferase-like domain-containing protein</fullName>
    </recommendedName>
</protein>
<sequence length="319" mass="33648">MRLSILLPFGPVRPEQVVPFANLVHWTCAHRLWQGHGMLLDSHHLINWLAGIGIRVPSGFGVSLMPLRSPYQAALEARSVALNTGHSVVAGFGPGGVAAQRSFMGKPYASPLAASREYVSTVRGLLSGEVTEVHGDHYSSVSRLVEFKPAPVSVGLGVLREKMAALAGEIADVAITWLGSAHYLHETLMPAMEEGARERRSGDPAKVTAIVPVALSGPDRKVADLAAAACGQHIQAPHYKDALRKAGVDISGDGSPGDAVKLVDGGVFLYGTAEEIHKRLDEYRKIGVDEVVLNATGVGNIAGPRAAATDLLEILDAAS</sequence>